<protein>
    <submittedName>
        <fullName evidence="11">TRAP transporter small permease subunit</fullName>
    </submittedName>
</protein>
<dbReference type="KEGG" id="mcos:GM418_30475"/>
<dbReference type="EMBL" id="CP046401">
    <property type="protein sequence ID" value="QGY47827.1"/>
    <property type="molecule type" value="Genomic_DNA"/>
</dbReference>
<evidence type="ECO:0000256" key="6">
    <source>
        <dbReference type="ARBA" id="ARBA00022989"/>
    </source>
</evidence>
<dbReference type="Pfam" id="PF04290">
    <property type="entry name" value="DctQ"/>
    <property type="match status" value="1"/>
</dbReference>
<reference evidence="11 12" key="1">
    <citation type="submission" date="2019-11" db="EMBL/GenBank/DDBJ databases">
        <authorList>
            <person name="Zheng R.K."/>
            <person name="Sun C.M."/>
        </authorList>
    </citation>
    <scope>NUCLEOTIDE SEQUENCE [LARGE SCALE GENOMIC DNA]</scope>
    <source>
        <strain evidence="11 12">WC007</strain>
    </source>
</reference>
<feature type="domain" description="Tripartite ATP-independent periplasmic transporters DctQ component" evidence="10">
    <location>
        <begin position="18"/>
        <end position="147"/>
    </location>
</feature>
<keyword evidence="6 9" id="KW-1133">Transmembrane helix</keyword>
<dbReference type="PANTHER" id="PTHR35011:SF2">
    <property type="entry name" value="2,3-DIKETO-L-GULONATE TRAP TRANSPORTER SMALL PERMEASE PROTEIN YIAM"/>
    <property type="match status" value="1"/>
</dbReference>
<feature type="transmembrane region" description="Helical" evidence="9">
    <location>
        <begin position="42"/>
        <end position="59"/>
    </location>
</feature>
<feature type="transmembrane region" description="Helical" evidence="9">
    <location>
        <begin position="9"/>
        <end position="30"/>
    </location>
</feature>
<accession>A0A6I6K544</accession>
<evidence type="ECO:0000256" key="4">
    <source>
        <dbReference type="ARBA" id="ARBA00022519"/>
    </source>
</evidence>
<feature type="transmembrane region" description="Helical" evidence="9">
    <location>
        <begin position="80"/>
        <end position="102"/>
    </location>
</feature>
<keyword evidence="12" id="KW-1185">Reference proteome</keyword>
<proteinExistence type="inferred from homology"/>
<comment type="similarity">
    <text evidence="8">Belongs to the TRAP transporter small permease family.</text>
</comment>
<feature type="transmembrane region" description="Helical" evidence="9">
    <location>
        <begin position="122"/>
        <end position="141"/>
    </location>
</feature>
<evidence type="ECO:0000256" key="9">
    <source>
        <dbReference type="SAM" id="Phobius"/>
    </source>
</evidence>
<keyword evidence="4" id="KW-0997">Cell inner membrane</keyword>
<organism evidence="11 12">
    <name type="scientific">Maribellus comscasis</name>
    <dbReference type="NCBI Taxonomy" id="2681766"/>
    <lineage>
        <taxon>Bacteria</taxon>
        <taxon>Pseudomonadati</taxon>
        <taxon>Bacteroidota</taxon>
        <taxon>Bacteroidia</taxon>
        <taxon>Marinilabiliales</taxon>
        <taxon>Prolixibacteraceae</taxon>
        <taxon>Maribellus</taxon>
    </lineage>
</organism>
<dbReference type="InterPro" id="IPR055348">
    <property type="entry name" value="DctQ"/>
</dbReference>
<gene>
    <name evidence="11" type="ORF">GM418_30475</name>
</gene>
<evidence type="ECO:0000256" key="7">
    <source>
        <dbReference type="ARBA" id="ARBA00023136"/>
    </source>
</evidence>
<evidence type="ECO:0000256" key="8">
    <source>
        <dbReference type="ARBA" id="ARBA00038436"/>
    </source>
</evidence>
<comment type="subcellular location">
    <subcellularLocation>
        <location evidence="1">Cell inner membrane</location>
        <topology evidence="1">Multi-pass membrane protein</topology>
    </subcellularLocation>
</comment>
<evidence type="ECO:0000256" key="5">
    <source>
        <dbReference type="ARBA" id="ARBA00022692"/>
    </source>
</evidence>
<keyword evidence="7 9" id="KW-0472">Membrane</keyword>
<dbReference type="AlphaFoldDB" id="A0A6I6K544"/>
<name>A0A6I6K544_9BACT</name>
<dbReference type="GO" id="GO:0015740">
    <property type="term" value="P:C4-dicarboxylate transport"/>
    <property type="evidence" value="ECO:0007669"/>
    <property type="project" value="TreeGrafter"/>
</dbReference>
<evidence type="ECO:0000256" key="2">
    <source>
        <dbReference type="ARBA" id="ARBA00022448"/>
    </source>
</evidence>
<sequence length="151" mass="17142">MFMKKISDYILASLLALIVAIMFTQVVFRYTFNNSLSWSEEIAKFLFIWITFIGAALCFRDYMHLGVDFLLEKVPGKYKTLLLIFNTLLITAFNGGMIVLGFMWVNDVSGTLSPAVGLPLNIVFYAALPCSALLSFIYGLVRLRKEFKKIN</sequence>
<dbReference type="PANTHER" id="PTHR35011">
    <property type="entry name" value="2,3-DIKETO-L-GULONATE TRAP TRANSPORTER SMALL PERMEASE PROTEIN YIAM"/>
    <property type="match status" value="1"/>
</dbReference>
<dbReference type="InterPro" id="IPR007387">
    <property type="entry name" value="TRAP_DctQ"/>
</dbReference>
<evidence type="ECO:0000256" key="1">
    <source>
        <dbReference type="ARBA" id="ARBA00004429"/>
    </source>
</evidence>
<keyword evidence="5 9" id="KW-0812">Transmembrane</keyword>
<evidence type="ECO:0000313" key="11">
    <source>
        <dbReference type="EMBL" id="QGY47827.1"/>
    </source>
</evidence>
<dbReference type="GO" id="GO:0022857">
    <property type="term" value="F:transmembrane transporter activity"/>
    <property type="evidence" value="ECO:0007669"/>
    <property type="project" value="TreeGrafter"/>
</dbReference>
<dbReference type="GO" id="GO:0005886">
    <property type="term" value="C:plasma membrane"/>
    <property type="evidence" value="ECO:0007669"/>
    <property type="project" value="UniProtKB-SubCell"/>
</dbReference>
<evidence type="ECO:0000259" key="10">
    <source>
        <dbReference type="Pfam" id="PF04290"/>
    </source>
</evidence>
<dbReference type="Proteomes" id="UP000428260">
    <property type="component" value="Chromosome"/>
</dbReference>
<evidence type="ECO:0000256" key="3">
    <source>
        <dbReference type="ARBA" id="ARBA00022475"/>
    </source>
</evidence>
<keyword evidence="2" id="KW-0813">Transport</keyword>
<keyword evidence="3" id="KW-1003">Cell membrane</keyword>
<evidence type="ECO:0000313" key="12">
    <source>
        <dbReference type="Proteomes" id="UP000428260"/>
    </source>
</evidence>